<evidence type="ECO:0000256" key="1">
    <source>
        <dbReference type="SAM" id="MobiDB-lite"/>
    </source>
</evidence>
<comment type="caution">
    <text evidence="3">The sequence shown here is derived from an EMBL/GenBank/DDBJ whole genome shotgun (WGS) entry which is preliminary data.</text>
</comment>
<dbReference type="VEuPathDB" id="FungiDB:SeMB42_g08027"/>
<dbReference type="EMBL" id="QEAM01000539">
    <property type="protein sequence ID" value="TPX38949.1"/>
    <property type="molecule type" value="Genomic_DNA"/>
</dbReference>
<evidence type="ECO:0000256" key="2">
    <source>
        <dbReference type="SAM" id="SignalP"/>
    </source>
</evidence>
<dbReference type="AlphaFoldDB" id="A0A507CHY2"/>
<feature type="compositionally biased region" description="Polar residues" evidence="1">
    <location>
        <begin position="293"/>
        <end position="310"/>
    </location>
</feature>
<dbReference type="Proteomes" id="UP000320475">
    <property type="component" value="Unassembled WGS sequence"/>
</dbReference>
<sequence length="364" mass="41976">MRTIHYLLLVVWASYCLAAPTSERDDAIKRIMAEMERIHGTYVHRETGSHDHKNVQAAFMDFHIWANDVDTFFDNYQEYLDSEVYTLETMKQFISHFEKRLSISASGSDRRVALFEKLHSRSRPLFDRINERRNAWMRSGIKLIEVEMKRLRGTYVHPSQFLYALLNFEAALVDFQKWANYVATFVTIYEQYLGSEHIQLLVEMGIFIAKFQESLAETAKGDDHLVIQLHALHDRNRQLLIRIGHIKERIELRPPQAHQSTDAEAHSMFIDYFEVGGEWEHQRLPHADEAPTRSANTLRDVPSRQSNPQGYSRHGSTYHIGSGSTSGGPRFSDHSSHGAGPSDGGNRRPKIRRTEVRGRGKGLE</sequence>
<accession>A0A507CHY2</accession>
<feature type="chain" id="PRO_5021190728" evidence="2">
    <location>
        <begin position="19"/>
        <end position="364"/>
    </location>
</feature>
<reference evidence="3 4" key="1">
    <citation type="journal article" date="2019" name="Sci. Rep.">
        <title>Comparative genomics of chytrid fungi reveal insights into the obligate biotrophic and pathogenic lifestyle of Synchytrium endobioticum.</title>
        <authorList>
            <person name="van de Vossenberg B.T.L.H."/>
            <person name="Warris S."/>
            <person name="Nguyen H.D.T."/>
            <person name="van Gent-Pelzer M.P.E."/>
            <person name="Joly D.L."/>
            <person name="van de Geest H.C."/>
            <person name="Bonants P.J.M."/>
            <person name="Smith D.S."/>
            <person name="Levesque C.A."/>
            <person name="van der Lee T.A.J."/>
        </authorList>
    </citation>
    <scope>NUCLEOTIDE SEQUENCE [LARGE SCALE GENOMIC DNA]</scope>
    <source>
        <strain evidence="3 4">LEV6574</strain>
    </source>
</reference>
<proteinExistence type="predicted"/>
<evidence type="ECO:0000313" key="4">
    <source>
        <dbReference type="Proteomes" id="UP000320475"/>
    </source>
</evidence>
<feature type="signal peptide" evidence="2">
    <location>
        <begin position="1"/>
        <end position="18"/>
    </location>
</feature>
<name>A0A507CHY2_9FUNG</name>
<feature type="compositionally biased region" description="Basic and acidic residues" evidence="1">
    <location>
        <begin position="352"/>
        <end position="364"/>
    </location>
</feature>
<gene>
    <name evidence="3" type="ORF">SeLEV6574_g07498</name>
</gene>
<organism evidence="3 4">
    <name type="scientific">Synchytrium endobioticum</name>
    <dbReference type="NCBI Taxonomy" id="286115"/>
    <lineage>
        <taxon>Eukaryota</taxon>
        <taxon>Fungi</taxon>
        <taxon>Fungi incertae sedis</taxon>
        <taxon>Chytridiomycota</taxon>
        <taxon>Chytridiomycota incertae sedis</taxon>
        <taxon>Chytridiomycetes</taxon>
        <taxon>Synchytriales</taxon>
        <taxon>Synchytriaceae</taxon>
        <taxon>Synchytrium</taxon>
    </lineage>
</organism>
<protein>
    <submittedName>
        <fullName evidence="3">Uncharacterized protein</fullName>
    </submittedName>
</protein>
<feature type="region of interest" description="Disordered" evidence="1">
    <location>
        <begin position="288"/>
        <end position="364"/>
    </location>
</feature>
<evidence type="ECO:0000313" key="3">
    <source>
        <dbReference type="EMBL" id="TPX38949.1"/>
    </source>
</evidence>
<dbReference type="VEuPathDB" id="FungiDB:SeMB42_g01098"/>
<keyword evidence="2" id="KW-0732">Signal</keyword>